<dbReference type="GO" id="GO:0005737">
    <property type="term" value="C:cytoplasm"/>
    <property type="evidence" value="ECO:0007669"/>
    <property type="project" value="TreeGrafter"/>
</dbReference>
<dbReference type="SUPFAM" id="SSF52540">
    <property type="entry name" value="P-loop containing nucleoside triphosphate hydrolases"/>
    <property type="match status" value="1"/>
</dbReference>
<name>A0A165B1E8_9APHY</name>
<dbReference type="InterPro" id="IPR027417">
    <property type="entry name" value="P-loop_NTPase"/>
</dbReference>
<dbReference type="Pfam" id="PF00270">
    <property type="entry name" value="DEAD"/>
    <property type="match status" value="1"/>
</dbReference>
<feature type="domain" description="Helicase ATP-binding" evidence="5">
    <location>
        <begin position="40"/>
        <end position="222"/>
    </location>
</feature>
<dbReference type="AlphaFoldDB" id="A0A165B1E8"/>
<dbReference type="Gene3D" id="3.40.50.300">
    <property type="entry name" value="P-loop containing nucleotide triphosphate hydrolases"/>
    <property type="match status" value="1"/>
</dbReference>
<dbReference type="GO" id="GO:0005524">
    <property type="term" value="F:ATP binding"/>
    <property type="evidence" value="ECO:0007669"/>
    <property type="project" value="InterPro"/>
</dbReference>
<dbReference type="EMBL" id="KV427699">
    <property type="protein sequence ID" value="KZT00049.1"/>
    <property type="molecule type" value="Genomic_DNA"/>
</dbReference>
<dbReference type="GO" id="GO:0009378">
    <property type="term" value="F:four-way junction helicase activity"/>
    <property type="evidence" value="ECO:0007669"/>
    <property type="project" value="TreeGrafter"/>
</dbReference>
<dbReference type="RefSeq" id="XP_040757789.1">
    <property type="nucleotide sequence ID" value="XM_040906717.1"/>
</dbReference>
<dbReference type="InParanoid" id="A0A165B1E8"/>
<sequence length="268" mass="30194">MSEPAQSSLGDPQINAEWLAELFSQKCGISQPQEFQIKHGLDIIEGRKVFLVIAPGQGKTTVFWAPLLAAQALGERGVALYIVPTKLLSIQQSESARRVGLRAIALNEDTVRDAYYDKRDLYDELQNGKDVRITFLSPQMLAGERMMKLLRISGFKDLIRWFMIDEAHLPDDESPLWRESYSVLKTMRARLNSNTTWVAVTGTATSGHALKIAAGLGFRQGQYVNARYSIDCPHIKYITRFFMHPFSGSEFRSSRLRGEGGYIKSSTR</sequence>
<dbReference type="InterPro" id="IPR014001">
    <property type="entry name" value="Helicase_ATP-bd"/>
</dbReference>
<evidence type="ECO:0000313" key="6">
    <source>
        <dbReference type="EMBL" id="KZT00049.1"/>
    </source>
</evidence>
<dbReference type="Proteomes" id="UP000076871">
    <property type="component" value="Unassembled WGS sequence"/>
</dbReference>
<dbReference type="STRING" id="1314785.A0A165B1E8"/>
<dbReference type="PANTHER" id="PTHR13710">
    <property type="entry name" value="DNA HELICASE RECQ FAMILY MEMBER"/>
    <property type="match status" value="1"/>
</dbReference>
<keyword evidence="7" id="KW-1185">Reference proteome</keyword>
<evidence type="ECO:0000256" key="3">
    <source>
        <dbReference type="ARBA" id="ARBA00023235"/>
    </source>
</evidence>
<gene>
    <name evidence="6" type="ORF">LAESUDRAFT_709361</name>
</gene>
<proteinExistence type="inferred from homology"/>
<evidence type="ECO:0000256" key="4">
    <source>
        <dbReference type="ARBA" id="ARBA00023242"/>
    </source>
</evidence>
<keyword evidence="4" id="KW-0539">Nucleus</keyword>
<keyword evidence="2" id="KW-0238">DNA-binding</keyword>
<protein>
    <submittedName>
        <fullName evidence="6">p-loop containing nucleoside triphosphate hydrolase protein</fullName>
    </submittedName>
</protein>
<organism evidence="6 7">
    <name type="scientific">Laetiporus sulphureus 93-53</name>
    <dbReference type="NCBI Taxonomy" id="1314785"/>
    <lineage>
        <taxon>Eukaryota</taxon>
        <taxon>Fungi</taxon>
        <taxon>Dikarya</taxon>
        <taxon>Basidiomycota</taxon>
        <taxon>Agaricomycotina</taxon>
        <taxon>Agaricomycetes</taxon>
        <taxon>Polyporales</taxon>
        <taxon>Laetiporus</taxon>
    </lineage>
</organism>
<comment type="similarity">
    <text evidence="1">Belongs to the helicase family. RecQ subfamily.</text>
</comment>
<reference evidence="6 7" key="1">
    <citation type="journal article" date="2016" name="Mol. Biol. Evol.">
        <title>Comparative Genomics of Early-Diverging Mushroom-Forming Fungi Provides Insights into the Origins of Lignocellulose Decay Capabilities.</title>
        <authorList>
            <person name="Nagy L.G."/>
            <person name="Riley R."/>
            <person name="Tritt A."/>
            <person name="Adam C."/>
            <person name="Daum C."/>
            <person name="Floudas D."/>
            <person name="Sun H."/>
            <person name="Yadav J.S."/>
            <person name="Pangilinan J."/>
            <person name="Larsson K.H."/>
            <person name="Matsuura K."/>
            <person name="Barry K."/>
            <person name="Labutti K."/>
            <person name="Kuo R."/>
            <person name="Ohm R.A."/>
            <person name="Bhattacharya S.S."/>
            <person name="Shirouzu T."/>
            <person name="Yoshinaga Y."/>
            <person name="Martin F.M."/>
            <person name="Grigoriev I.V."/>
            <person name="Hibbett D.S."/>
        </authorList>
    </citation>
    <scope>NUCLEOTIDE SEQUENCE [LARGE SCALE GENOMIC DNA]</scope>
    <source>
        <strain evidence="6 7">93-53</strain>
    </source>
</reference>
<evidence type="ECO:0000313" key="7">
    <source>
        <dbReference type="Proteomes" id="UP000076871"/>
    </source>
</evidence>
<keyword evidence="6" id="KW-0378">Hydrolase</keyword>
<dbReference type="PROSITE" id="PS51192">
    <property type="entry name" value="HELICASE_ATP_BIND_1"/>
    <property type="match status" value="1"/>
</dbReference>
<evidence type="ECO:0000256" key="1">
    <source>
        <dbReference type="ARBA" id="ARBA00005446"/>
    </source>
</evidence>
<dbReference type="PANTHER" id="PTHR13710:SF153">
    <property type="entry name" value="RECQ-LIKE DNA HELICASE BLM"/>
    <property type="match status" value="1"/>
</dbReference>
<dbReference type="GO" id="GO:0000724">
    <property type="term" value="P:double-strand break repair via homologous recombination"/>
    <property type="evidence" value="ECO:0007669"/>
    <property type="project" value="TreeGrafter"/>
</dbReference>
<dbReference type="SMART" id="SM00487">
    <property type="entry name" value="DEXDc"/>
    <property type="match status" value="1"/>
</dbReference>
<keyword evidence="3" id="KW-0413">Isomerase</keyword>
<dbReference type="GO" id="GO:0005634">
    <property type="term" value="C:nucleus"/>
    <property type="evidence" value="ECO:0007669"/>
    <property type="project" value="TreeGrafter"/>
</dbReference>
<dbReference type="GeneID" id="63823746"/>
<accession>A0A165B1E8</accession>
<dbReference type="InterPro" id="IPR011545">
    <property type="entry name" value="DEAD/DEAH_box_helicase_dom"/>
</dbReference>
<dbReference type="GO" id="GO:0043138">
    <property type="term" value="F:3'-5' DNA helicase activity"/>
    <property type="evidence" value="ECO:0007669"/>
    <property type="project" value="TreeGrafter"/>
</dbReference>
<dbReference type="GO" id="GO:0005694">
    <property type="term" value="C:chromosome"/>
    <property type="evidence" value="ECO:0007669"/>
    <property type="project" value="TreeGrafter"/>
</dbReference>
<dbReference type="OrthoDB" id="3260945at2759"/>
<evidence type="ECO:0000259" key="5">
    <source>
        <dbReference type="PROSITE" id="PS51192"/>
    </source>
</evidence>
<dbReference type="GO" id="GO:0003677">
    <property type="term" value="F:DNA binding"/>
    <property type="evidence" value="ECO:0007669"/>
    <property type="project" value="UniProtKB-KW"/>
</dbReference>
<dbReference type="GO" id="GO:0016787">
    <property type="term" value="F:hydrolase activity"/>
    <property type="evidence" value="ECO:0007669"/>
    <property type="project" value="UniProtKB-KW"/>
</dbReference>
<evidence type="ECO:0000256" key="2">
    <source>
        <dbReference type="ARBA" id="ARBA00023125"/>
    </source>
</evidence>